<accession>A0A1W1XD71</accession>
<name>A0A1W1XD71_9NEIS</name>
<protein>
    <submittedName>
        <fullName evidence="1">Uncharacterized protein</fullName>
    </submittedName>
</protein>
<organism evidence="1 2">
    <name type="scientific">Andreprevotia lacus DSM 23236</name>
    <dbReference type="NCBI Taxonomy" id="1121001"/>
    <lineage>
        <taxon>Bacteria</taxon>
        <taxon>Pseudomonadati</taxon>
        <taxon>Pseudomonadota</taxon>
        <taxon>Betaproteobacteria</taxon>
        <taxon>Neisseriales</taxon>
        <taxon>Chitinibacteraceae</taxon>
        <taxon>Andreprevotia</taxon>
    </lineage>
</organism>
<reference evidence="1 2" key="1">
    <citation type="submission" date="2017-04" db="EMBL/GenBank/DDBJ databases">
        <authorList>
            <person name="Afonso C.L."/>
            <person name="Miller P.J."/>
            <person name="Scott M.A."/>
            <person name="Spackman E."/>
            <person name="Goraichik I."/>
            <person name="Dimitrov K.M."/>
            <person name="Suarez D.L."/>
            <person name="Swayne D.E."/>
        </authorList>
    </citation>
    <scope>NUCLEOTIDE SEQUENCE [LARGE SCALE GENOMIC DNA]</scope>
    <source>
        <strain evidence="1 2">DSM 23236</strain>
    </source>
</reference>
<evidence type="ECO:0000313" key="2">
    <source>
        <dbReference type="Proteomes" id="UP000192761"/>
    </source>
</evidence>
<gene>
    <name evidence="1" type="ORF">SAMN02745857_01212</name>
</gene>
<dbReference type="RefSeq" id="WP_176216810.1">
    <property type="nucleotide sequence ID" value="NZ_FWXD01000005.1"/>
</dbReference>
<keyword evidence="2" id="KW-1185">Reference proteome</keyword>
<dbReference type="EMBL" id="FWXD01000005">
    <property type="protein sequence ID" value="SMC21441.1"/>
    <property type="molecule type" value="Genomic_DNA"/>
</dbReference>
<sequence length="55" mass="6315">MKRVIRPRLSKNLGKNFQARNQHQTPFAWINRLLPRSEQATSVDASNAPVYASSY</sequence>
<dbReference type="AlphaFoldDB" id="A0A1W1XD71"/>
<evidence type="ECO:0000313" key="1">
    <source>
        <dbReference type="EMBL" id="SMC21441.1"/>
    </source>
</evidence>
<dbReference type="Proteomes" id="UP000192761">
    <property type="component" value="Unassembled WGS sequence"/>
</dbReference>
<proteinExistence type="predicted"/>